<dbReference type="KEGG" id="mru:mru_0053"/>
<gene>
    <name evidence="1" type="ordered locus">mru_0053</name>
</gene>
<sequence length="159" mass="18716">MNGRDKCELLNEVRQRIAKANNIEFDFEECTFEGNCSGTCPKCESEVAYLERELEKKQDNGEKIDIEGIFTLKEKEPTKLLCKDVFVPFGNFEPVRPKMEILEKSPYCETFGDIEYKDYAFTYLKIFYLGNDEEIVLPYNEKEYDGDITVFEIKEDEYE</sequence>
<dbReference type="HOGENOM" id="CLU_1656894_0_0_2"/>
<organism evidence="1 2">
    <name type="scientific">Methanobrevibacter ruminantium (strain ATCC 35063 / DSM 1093 / JCM 13430 / OCM 146 / M1)</name>
    <name type="common">Methanobacterium ruminantium</name>
    <dbReference type="NCBI Taxonomy" id="634498"/>
    <lineage>
        <taxon>Archaea</taxon>
        <taxon>Methanobacteriati</taxon>
        <taxon>Methanobacteriota</taxon>
        <taxon>Methanomada group</taxon>
        <taxon>Methanobacteria</taxon>
        <taxon>Methanobacteriales</taxon>
        <taxon>Methanobacteriaceae</taxon>
        <taxon>Methanobrevibacter</taxon>
    </lineage>
</organism>
<dbReference type="EMBL" id="CP001719">
    <property type="protein sequence ID" value="ADC45905.1"/>
    <property type="molecule type" value="Genomic_DNA"/>
</dbReference>
<protein>
    <submittedName>
        <fullName evidence="1">Uncharacterized protein</fullName>
    </submittedName>
</protein>
<reference evidence="1 2" key="1">
    <citation type="journal article" date="2010" name="PLoS ONE">
        <title>The genome sequence of the rumen methanogen Methanobrevibacter ruminantium reveals new possibilities for controlling ruminant methane emissions.</title>
        <authorList>
            <person name="Leahy S.C."/>
            <person name="Kelly W.J."/>
            <person name="Altermann E."/>
            <person name="Ronimus R.S."/>
            <person name="Yeoman C.J."/>
            <person name="Pacheco D.M."/>
            <person name="Li D."/>
            <person name="Kong Z."/>
            <person name="McTavish S."/>
            <person name="Sang C."/>
            <person name="Lambie S.C."/>
            <person name="Janssen P.H."/>
            <person name="Dey D."/>
            <person name="Attwood G.T."/>
        </authorList>
    </citation>
    <scope>NUCLEOTIDE SEQUENCE [LARGE SCALE GENOMIC DNA]</scope>
    <source>
        <strain evidence="2">ATCC 35063 / DSM 1093 / JCM 13430 / OCM 146 / M1</strain>
    </source>
</reference>
<dbReference type="Proteomes" id="UP000008680">
    <property type="component" value="Chromosome"/>
</dbReference>
<evidence type="ECO:0000313" key="2">
    <source>
        <dbReference type="Proteomes" id="UP000008680"/>
    </source>
</evidence>
<keyword evidence="2" id="KW-1185">Reference proteome</keyword>
<name>D3E4K9_METRM</name>
<proteinExistence type="predicted"/>
<dbReference type="RefSeq" id="WP_012954861.1">
    <property type="nucleotide sequence ID" value="NC_013790.1"/>
</dbReference>
<evidence type="ECO:0000313" key="1">
    <source>
        <dbReference type="EMBL" id="ADC45905.1"/>
    </source>
</evidence>
<dbReference type="PATRIC" id="fig|634498.28.peg.54"/>
<dbReference type="GeneID" id="68611055"/>
<dbReference type="AlphaFoldDB" id="D3E4K9"/>
<accession>D3E4K9</accession>